<comment type="caution">
    <text evidence="6">The sequence shown here is derived from an EMBL/GenBank/DDBJ whole genome shotgun (WGS) entry which is preliminary data.</text>
</comment>
<dbReference type="PANTHER" id="PTHR30055:SF234">
    <property type="entry name" value="HTH-TYPE TRANSCRIPTIONAL REGULATOR BETI"/>
    <property type="match status" value="1"/>
</dbReference>
<keyword evidence="1" id="KW-0805">Transcription regulation</keyword>
<keyword evidence="2 4" id="KW-0238">DNA-binding</keyword>
<feature type="domain" description="HTH tetR-type" evidence="5">
    <location>
        <begin position="12"/>
        <end position="72"/>
    </location>
</feature>
<organism evidence="6 7">
    <name type="scientific">Crossiella cryophila</name>
    <dbReference type="NCBI Taxonomy" id="43355"/>
    <lineage>
        <taxon>Bacteria</taxon>
        <taxon>Bacillati</taxon>
        <taxon>Actinomycetota</taxon>
        <taxon>Actinomycetes</taxon>
        <taxon>Pseudonocardiales</taxon>
        <taxon>Pseudonocardiaceae</taxon>
        <taxon>Crossiella</taxon>
    </lineage>
</organism>
<keyword evidence="3" id="KW-0804">Transcription</keyword>
<dbReference type="PRINTS" id="PR00455">
    <property type="entry name" value="HTHTETR"/>
</dbReference>
<dbReference type="InterPro" id="IPR050109">
    <property type="entry name" value="HTH-type_TetR-like_transc_reg"/>
</dbReference>
<sequence length="199" mass="21258">MSETDWRARKKASTRRAIKDHALRLILANGFEATTVEEIAAAAGVSHMTFFRHFPRKENVVEIDDYDALMGEQLAARPVDEPPLTAVHRAVRGAVVRIPPADQATILVRATLVLRTPALRDRNHLNLQTGKENFAAWLASRAGQAEPDLATKVLAGAAVAALSSAITAWVEQEGAVGLELLLDEAFGALGVPPVTAAAG</sequence>
<dbReference type="GO" id="GO:0000976">
    <property type="term" value="F:transcription cis-regulatory region binding"/>
    <property type="evidence" value="ECO:0007669"/>
    <property type="project" value="TreeGrafter"/>
</dbReference>
<dbReference type="RefSeq" id="WP_185005813.1">
    <property type="nucleotide sequence ID" value="NZ_BAAAUI010000020.1"/>
</dbReference>
<evidence type="ECO:0000256" key="2">
    <source>
        <dbReference type="ARBA" id="ARBA00023125"/>
    </source>
</evidence>
<accession>A0A7W7CI35</accession>
<dbReference type="Pfam" id="PF00440">
    <property type="entry name" value="TetR_N"/>
    <property type="match status" value="1"/>
</dbReference>
<dbReference type="PROSITE" id="PS50977">
    <property type="entry name" value="HTH_TETR_2"/>
    <property type="match status" value="1"/>
</dbReference>
<dbReference type="EMBL" id="JACHMH010000001">
    <property type="protein sequence ID" value="MBB4680148.1"/>
    <property type="molecule type" value="Genomic_DNA"/>
</dbReference>
<evidence type="ECO:0000313" key="6">
    <source>
        <dbReference type="EMBL" id="MBB4680148.1"/>
    </source>
</evidence>
<proteinExistence type="predicted"/>
<feature type="DNA-binding region" description="H-T-H motif" evidence="4">
    <location>
        <begin position="35"/>
        <end position="54"/>
    </location>
</feature>
<evidence type="ECO:0000256" key="4">
    <source>
        <dbReference type="PROSITE-ProRule" id="PRU00335"/>
    </source>
</evidence>
<dbReference type="SUPFAM" id="SSF46689">
    <property type="entry name" value="Homeodomain-like"/>
    <property type="match status" value="1"/>
</dbReference>
<dbReference type="PANTHER" id="PTHR30055">
    <property type="entry name" value="HTH-TYPE TRANSCRIPTIONAL REGULATOR RUTR"/>
    <property type="match status" value="1"/>
</dbReference>
<dbReference type="Proteomes" id="UP000533598">
    <property type="component" value="Unassembled WGS sequence"/>
</dbReference>
<dbReference type="Gene3D" id="1.10.10.60">
    <property type="entry name" value="Homeodomain-like"/>
    <property type="match status" value="1"/>
</dbReference>
<dbReference type="InterPro" id="IPR041347">
    <property type="entry name" value="MftR_C"/>
</dbReference>
<evidence type="ECO:0000313" key="7">
    <source>
        <dbReference type="Proteomes" id="UP000533598"/>
    </source>
</evidence>
<dbReference type="InterPro" id="IPR009057">
    <property type="entry name" value="Homeodomain-like_sf"/>
</dbReference>
<evidence type="ECO:0000256" key="3">
    <source>
        <dbReference type="ARBA" id="ARBA00023163"/>
    </source>
</evidence>
<reference evidence="6 7" key="1">
    <citation type="submission" date="2020-08" db="EMBL/GenBank/DDBJ databases">
        <title>Sequencing the genomes of 1000 actinobacteria strains.</title>
        <authorList>
            <person name="Klenk H.-P."/>
        </authorList>
    </citation>
    <scope>NUCLEOTIDE SEQUENCE [LARGE SCALE GENOMIC DNA]</scope>
    <source>
        <strain evidence="6 7">DSM 44230</strain>
    </source>
</reference>
<dbReference type="InterPro" id="IPR001647">
    <property type="entry name" value="HTH_TetR"/>
</dbReference>
<dbReference type="AlphaFoldDB" id="A0A7W7CI35"/>
<dbReference type="Pfam" id="PF17754">
    <property type="entry name" value="TetR_C_14"/>
    <property type="match status" value="1"/>
</dbReference>
<dbReference type="GO" id="GO:0003700">
    <property type="term" value="F:DNA-binding transcription factor activity"/>
    <property type="evidence" value="ECO:0007669"/>
    <property type="project" value="TreeGrafter"/>
</dbReference>
<protein>
    <submittedName>
        <fullName evidence="6">AcrR family transcriptional regulator</fullName>
    </submittedName>
</protein>
<evidence type="ECO:0000259" key="5">
    <source>
        <dbReference type="PROSITE" id="PS50977"/>
    </source>
</evidence>
<evidence type="ECO:0000256" key="1">
    <source>
        <dbReference type="ARBA" id="ARBA00023015"/>
    </source>
</evidence>
<dbReference type="Gene3D" id="1.10.357.10">
    <property type="entry name" value="Tetracycline Repressor, domain 2"/>
    <property type="match status" value="1"/>
</dbReference>
<name>A0A7W7CI35_9PSEU</name>
<gene>
    <name evidence="6" type="ORF">HNR67_006266</name>
</gene>
<keyword evidence="7" id="KW-1185">Reference proteome</keyword>